<evidence type="ECO:0000259" key="8">
    <source>
        <dbReference type="Pfam" id="PF14322"/>
    </source>
</evidence>
<dbReference type="InterPro" id="IPR011990">
    <property type="entry name" value="TPR-like_helical_dom_sf"/>
</dbReference>
<dbReference type="AlphaFoldDB" id="A0A1T5H525"/>
<dbReference type="Pfam" id="PF07980">
    <property type="entry name" value="SusD_RagB"/>
    <property type="match status" value="1"/>
</dbReference>
<keyword evidence="5" id="KW-0998">Cell outer membrane</keyword>
<evidence type="ECO:0000256" key="1">
    <source>
        <dbReference type="ARBA" id="ARBA00004442"/>
    </source>
</evidence>
<sequence>MTKIFAKTLLVVMILMTTACNEEFLERQATDSIPEENIFADPALIQLFVNNMYLDVPSFERNLYDNITDESRCYWGGGPRNVVQGQWFPDNNPMEYWAYGPVRKTNMFLDKIDEADIEEDQKTNFKGQVKFLRAMLYFNMIKRYGGVPIITEPQGLDDDLFVARQSTDESFDFVIKDLEEAITLLPETHGSRAVDVGKANKHSAKAFLGRVLTYWASTLYNPAGDVARWQKAALVNKEVMDAGNYKLHPNFRNIMLDKNNEEEIFSVQFQKPFREHGWDSWGQPDSQSKQDAVNRSPVQEFVDAFEMKNGKAINETGSGYNPADPYKNRDPRFDATVLHNGATFFGSTIYMYEGAPIDGINLPYATITGYLIRKGMNESNKDYYGAAGSDQNWIELRYAEVLLNYAEAKNEALTAPDASVYAAIEAVRQRAGLVPYQLPAGLSKVQMREKIRHERFIELAFEGKRYWDLRRWKIAAQVLNGKQFNAMYITKNANGTYTYKAKPVDGVPYVFQEKMYFMPIPQREIEKNPNLKQNTGW</sequence>
<evidence type="ECO:0000256" key="2">
    <source>
        <dbReference type="ARBA" id="ARBA00006275"/>
    </source>
</evidence>
<reference evidence="10" key="1">
    <citation type="submission" date="2017-02" db="EMBL/GenBank/DDBJ databases">
        <authorList>
            <person name="Varghese N."/>
            <person name="Submissions S."/>
        </authorList>
    </citation>
    <scope>NUCLEOTIDE SEQUENCE [LARGE SCALE GENOMIC DNA]</scope>
    <source>
        <strain evidence="10">DSM 22270</strain>
    </source>
</reference>
<keyword evidence="4" id="KW-0472">Membrane</keyword>
<dbReference type="STRING" id="651661.SAMN05660293_04926"/>
<keyword evidence="10" id="KW-1185">Reference proteome</keyword>
<comment type="similarity">
    <text evidence="2">Belongs to the SusD family.</text>
</comment>
<evidence type="ECO:0000256" key="5">
    <source>
        <dbReference type="ARBA" id="ARBA00023237"/>
    </source>
</evidence>
<dbReference type="Proteomes" id="UP000190897">
    <property type="component" value="Unassembled WGS sequence"/>
</dbReference>
<dbReference type="Gene3D" id="1.25.40.390">
    <property type="match status" value="1"/>
</dbReference>
<organism evidence="9 10">
    <name type="scientific">Dyadobacter psychrophilus</name>
    <dbReference type="NCBI Taxonomy" id="651661"/>
    <lineage>
        <taxon>Bacteria</taxon>
        <taxon>Pseudomonadati</taxon>
        <taxon>Bacteroidota</taxon>
        <taxon>Cytophagia</taxon>
        <taxon>Cytophagales</taxon>
        <taxon>Spirosomataceae</taxon>
        <taxon>Dyadobacter</taxon>
    </lineage>
</organism>
<evidence type="ECO:0000256" key="3">
    <source>
        <dbReference type="ARBA" id="ARBA00022729"/>
    </source>
</evidence>
<dbReference type="RefSeq" id="WP_082217369.1">
    <property type="nucleotide sequence ID" value="NZ_FUZA01000008.1"/>
</dbReference>
<gene>
    <name evidence="9" type="ORF">SAMN05660293_04926</name>
</gene>
<dbReference type="InterPro" id="IPR033985">
    <property type="entry name" value="SusD-like_N"/>
</dbReference>
<dbReference type="InterPro" id="IPR012944">
    <property type="entry name" value="SusD_RagB_dom"/>
</dbReference>
<dbReference type="PROSITE" id="PS51257">
    <property type="entry name" value="PROKAR_LIPOPROTEIN"/>
    <property type="match status" value="1"/>
</dbReference>
<feature type="domain" description="RagB/SusD" evidence="7">
    <location>
        <begin position="262"/>
        <end position="537"/>
    </location>
</feature>
<feature type="chain" id="PRO_5010555820" evidence="6">
    <location>
        <begin position="22"/>
        <end position="537"/>
    </location>
</feature>
<protein>
    <submittedName>
        <fullName evidence="9">Starch-binding associating with outer membrane</fullName>
    </submittedName>
</protein>
<evidence type="ECO:0000313" key="10">
    <source>
        <dbReference type="Proteomes" id="UP000190897"/>
    </source>
</evidence>
<keyword evidence="3 6" id="KW-0732">Signal</keyword>
<dbReference type="EMBL" id="FUZA01000008">
    <property type="protein sequence ID" value="SKC15785.1"/>
    <property type="molecule type" value="Genomic_DNA"/>
</dbReference>
<evidence type="ECO:0000259" key="7">
    <source>
        <dbReference type="Pfam" id="PF07980"/>
    </source>
</evidence>
<dbReference type="GO" id="GO:0009279">
    <property type="term" value="C:cell outer membrane"/>
    <property type="evidence" value="ECO:0007669"/>
    <property type="project" value="UniProtKB-SubCell"/>
</dbReference>
<dbReference type="SUPFAM" id="SSF48452">
    <property type="entry name" value="TPR-like"/>
    <property type="match status" value="1"/>
</dbReference>
<comment type="subcellular location">
    <subcellularLocation>
        <location evidence="1">Cell outer membrane</location>
    </subcellularLocation>
</comment>
<dbReference type="Pfam" id="PF14322">
    <property type="entry name" value="SusD-like_3"/>
    <property type="match status" value="1"/>
</dbReference>
<accession>A0A1T5H525</accession>
<name>A0A1T5H525_9BACT</name>
<dbReference type="CDD" id="cd08977">
    <property type="entry name" value="SusD"/>
    <property type="match status" value="1"/>
</dbReference>
<feature type="signal peptide" evidence="6">
    <location>
        <begin position="1"/>
        <end position="21"/>
    </location>
</feature>
<feature type="domain" description="SusD-like N-terminal" evidence="8">
    <location>
        <begin position="84"/>
        <end position="211"/>
    </location>
</feature>
<evidence type="ECO:0000256" key="6">
    <source>
        <dbReference type="SAM" id="SignalP"/>
    </source>
</evidence>
<evidence type="ECO:0000313" key="9">
    <source>
        <dbReference type="EMBL" id="SKC15785.1"/>
    </source>
</evidence>
<evidence type="ECO:0000256" key="4">
    <source>
        <dbReference type="ARBA" id="ARBA00023136"/>
    </source>
</evidence>
<proteinExistence type="inferred from homology"/>
<dbReference type="OrthoDB" id="5694214at2"/>